<accession>A0ABW0SXM8</accession>
<dbReference type="PANTHER" id="PTHR43877">
    <property type="entry name" value="AMINOALKYLPHOSPHONATE N-ACETYLTRANSFERASE-RELATED-RELATED"/>
    <property type="match status" value="1"/>
</dbReference>
<dbReference type="PROSITE" id="PS51186">
    <property type="entry name" value="GNAT"/>
    <property type="match status" value="1"/>
</dbReference>
<keyword evidence="1" id="KW-0808">Transferase</keyword>
<dbReference type="Pfam" id="PF00583">
    <property type="entry name" value="Acetyltransf_1"/>
    <property type="match status" value="1"/>
</dbReference>
<dbReference type="PIRSF" id="PIRSF028520">
    <property type="entry name" value="UCP028520"/>
    <property type="match status" value="1"/>
</dbReference>
<dbReference type="SUPFAM" id="SSF55729">
    <property type="entry name" value="Acyl-CoA N-acyltransferases (Nat)"/>
    <property type="match status" value="1"/>
</dbReference>
<protein>
    <submittedName>
        <fullName evidence="4">GNAT family N-acetyltransferase</fullName>
    </submittedName>
</protein>
<evidence type="ECO:0000259" key="3">
    <source>
        <dbReference type="PROSITE" id="PS51186"/>
    </source>
</evidence>
<dbReference type="EMBL" id="JBHSNG010000011">
    <property type="protein sequence ID" value="MFC5581725.1"/>
    <property type="molecule type" value="Genomic_DNA"/>
</dbReference>
<dbReference type="CDD" id="cd04301">
    <property type="entry name" value="NAT_SF"/>
    <property type="match status" value="1"/>
</dbReference>
<gene>
    <name evidence="4" type="ORF">ACFPPB_11440</name>
</gene>
<dbReference type="RefSeq" id="WP_377327144.1">
    <property type="nucleotide sequence ID" value="NZ_JBHSNG010000011.1"/>
</dbReference>
<name>A0ABW0SXM8_9GAMM</name>
<dbReference type="Gene3D" id="3.40.630.30">
    <property type="match status" value="1"/>
</dbReference>
<dbReference type="InterPro" id="IPR016181">
    <property type="entry name" value="Acyl_CoA_acyltransferase"/>
</dbReference>
<dbReference type="InterPro" id="IPR000182">
    <property type="entry name" value="GNAT_dom"/>
</dbReference>
<dbReference type="PANTHER" id="PTHR43877:SF2">
    <property type="entry name" value="AMINOALKYLPHOSPHONATE N-ACETYLTRANSFERASE-RELATED"/>
    <property type="match status" value="1"/>
</dbReference>
<evidence type="ECO:0000313" key="4">
    <source>
        <dbReference type="EMBL" id="MFC5581725.1"/>
    </source>
</evidence>
<organism evidence="4 5">
    <name type="scientific">Rhodanobacter terrae</name>
    <dbReference type="NCBI Taxonomy" id="418647"/>
    <lineage>
        <taxon>Bacteria</taxon>
        <taxon>Pseudomonadati</taxon>
        <taxon>Pseudomonadota</taxon>
        <taxon>Gammaproteobacteria</taxon>
        <taxon>Lysobacterales</taxon>
        <taxon>Rhodanobacteraceae</taxon>
        <taxon>Rhodanobacter</taxon>
    </lineage>
</organism>
<sequence>MPRDATPADFAAILALNEAFVAVLSPLDGERLARLHAQAELHRVIEQDGRVAAFLLAFREGADYDSPNYRWFAQRQARFLYVDRIVVAGDAQARGAGSRLYRDVYARASRDGVPLITCEFDIEPPNPASARFHARLGFREVGRQQLDHGSKTVSLQALDVVAGNTPPGKIGAG</sequence>
<comment type="caution">
    <text evidence="4">The sequence shown here is derived from an EMBL/GenBank/DDBJ whole genome shotgun (WGS) entry which is preliminary data.</text>
</comment>
<dbReference type="Proteomes" id="UP001596111">
    <property type="component" value="Unassembled WGS sequence"/>
</dbReference>
<feature type="domain" description="N-acetyltransferase" evidence="3">
    <location>
        <begin position="1"/>
        <end position="159"/>
    </location>
</feature>
<keyword evidence="5" id="KW-1185">Reference proteome</keyword>
<dbReference type="InterPro" id="IPR050832">
    <property type="entry name" value="Bact_Acetyltransf"/>
</dbReference>
<dbReference type="InterPro" id="IPR016890">
    <property type="entry name" value="UCP028520"/>
</dbReference>
<proteinExistence type="predicted"/>
<evidence type="ECO:0000256" key="2">
    <source>
        <dbReference type="ARBA" id="ARBA00023315"/>
    </source>
</evidence>
<evidence type="ECO:0000313" key="5">
    <source>
        <dbReference type="Proteomes" id="UP001596111"/>
    </source>
</evidence>
<keyword evidence="2" id="KW-0012">Acyltransferase</keyword>
<evidence type="ECO:0000256" key="1">
    <source>
        <dbReference type="ARBA" id="ARBA00022679"/>
    </source>
</evidence>
<reference evidence="5" key="1">
    <citation type="journal article" date="2019" name="Int. J. Syst. Evol. Microbiol.">
        <title>The Global Catalogue of Microorganisms (GCM) 10K type strain sequencing project: providing services to taxonomists for standard genome sequencing and annotation.</title>
        <authorList>
            <consortium name="The Broad Institute Genomics Platform"/>
            <consortium name="The Broad Institute Genome Sequencing Center for Infectious Disease"/>
            <person name="Wu L."/>
            <person name="Ma J."/>
        </authorList>
    </citation>
    <scope>NUCLEOTIDE SEQUENCE [LARGE SCALE GENOMIC DNA]</scope>
    <source>
        <strain evidence="5">CGMCC 1.13587</strain>
    </source>
</reference>